<evidence type="ECO:0000256" key="1">
    <source>
        <dbReference type="ARBA" id="ARBA00006484"/>
    </source>
</evidence>
<name>A0A6G1K3I6_9PLEO</name>
<gene>
    <name evidence="4" type="ORF">K504DRAFT_458804</name>
</gene>
<organism evidence="4 5">
    <name type="scientific">Pleomassaria siparia CBS 279.74</name>
    <dbReference type="NCBI Taxonomy" id="1314801"/>
    <lineage>
        <taxon>Eukaryota</taxon>
        <taxon>Fungi</taxon>
        <taxon>Dikarya</taxon>
        <taxon>Ascomycota</taxon>
        <taxon>Pezizomycotina</taxon>
        <taxon>Dothideomycetes</taxon>
        <taxon>Pleosporomycetidae</taxon>
        <taxon>Pleosporales</taxon>
        <taxon>Pleomassariaceae</taxon>
        <taxon>Pleomassaria</taxon>
    </lineage>
</organism>
<sequence>MGTVIDAFSFSFFFLLLLVHLLADAYMQTTLVHTAKIIAKQNPSALVVVASRTDPDDSVTTINKANNQSNVQYLPLDLGSRATVRAFASAWKAANHAPISALVLNAGIQFPGEIVYTPDGIEKQFGVNHIGHALLFHLLTDSLTRDARIVVVSSGTHDPAQKSGLEAYYTSAEDVARPSKESIKKSYGRGRYATSKVANVLWTYALARRLPRGQTVTVMDPGLMSNTSFNRNASPLLNWIALHAHPSLVPIVRFLLGTENVHLPAESGAALARLAVGDDEGVKGKTGVYFEGLKEIPSSVQTQEVDLQEELWEWTVKFVGESSEEVERFRKGE</sequence>
<reference evidence="4" key="1">
    <citation type="journal article" date="2020" name="Stud. Mycol.">
        <title>101 Dothideomycetes genomes: a test case for predicting lifestyles and emergence of pathogens.</title>
        <authorList>
            <person name="Haridas S."/>
            <person name="Albert R."/>
            <person name="Binder M."/>
            <person name="Bloem J."/>
            <person name="Labutti K."/>
            <person name="Salamov A."/>
            <person name="Andreopoulos B."/>
            <person name="Baker S."/>
            <person name="Barry K."/>
            <person name="Bills G."/>
            <person name="Bluhm B."/>
            <person name="Cannon C."/>
            <person name="Castanera R."/>
            <person name="Culley D."/>
            <person name="Daum C."/>
            <person name="Ezra D."/>
            <person name="Gonzalez J."/>
            <person name="Henrissat B."/>
            <person name="Kuo A."/>
            <person name="Liang C."/>
            <person name="Lipzen A."/>
            <person name="Lutzoni F."/>
            <person name="Magnuson J."/>
            <person name="Mondo S."/>
            <person name="Nolan M."/>
            <person name="Ohm R."/>
            <person name="Pangilinan J."/>
            <person name="Park H.-J."/>
            <person name="Ramirez L."/>
            <person name="Alfaro M."/>
            <person name="Sun H."/>
            <person name="Tritt A."/>
            <person name="Yoshinaga Y."/>
            <person name="Zwiers L.-H."/>
            <person name="Turgeon B."/>
            <person name="Goodwin S."/>
            <person name="Spatafora J."/>
            <person name="Crous P."/>
            <person name="Grigoriev I."/>
        </authorList>
    </citation>
    <scope>NUCLEOTIDE SEQUENCE</scope>
    <source>
        <strain evidence="4">CBS 279.74</strain>
    </source>
</reference>
<evidence type="ECO:0000256" key="3">
    <source>
        <dbReference type="SAM" id="SignalP"/>
    </source>
</evidence>
<proteinExistence type="inferred from homology"/>
<dbReference type="EMBL" id="MU005774">
    <property type="protein sequence ID" value="KAF2707368.1"/>
    <property type="molecule type" value="Genomic_DNA"/>
</dbReference>
<accession>A0A6G1K3I6</accession>
<comment type="similarity">
    <text evidence="1">Belongs to the short-chain dehydrogenases/reductases (SDR) family.</text>
</comment>
<dbReference type="InterPro" id="IPR036291">
    <property type="entry name" value="NAD(P)-bd_dom_sf"/>
</dbReference>
<keyword evidence="3" id="KW-0732">Signal</keyword>
<dbReference type="InterPro" id="IPR002347">
    <property type="entry name" value="SDR_fam"/>
</dbReference>
<dbReference type="SUPFAM" id="SSF51735">
    <property type="entry name" value="NAD(P)-binding Rossmann-fold domains"/>
    <property type="match status" value="1"/>
</dbReference>
<protein>
    <submittedName>
        <fullName evidence="4">NAD(P)-binding protein</fullName>
    </submittedName>
</protein>
<dbReference type="PANTHER" id="PTHR24320:SF152">
    <property type="entry name" value="SHORT-CHAIN DEHYDROGENASE_REDUCTASE FAMILY PROTEIN"/>
    <property type="match status" value="1"/>
</dbReference>
<dbReference type="Pfam" id="PF00106">
    <property type="entry name" value="adh_short"/>
    <property type="match status" value="1"/>
</dbReference>
<dbReference type="OrthoDB" id="542013at2759"/>
<dbReference type="PANTHER" id="PTHR24320">
    <property type="entry name" value="RETINOL DEHYDROGENASE"/>
    <property type="match status" value="1"/>
</dbReference>
<evidence type="ECO:0000256" key="2">
    <source>
        <dbReference type="ARBA" id="ARBA00023002"/>
    </source>
</evidence>
<keyword evidence="5" id="KW-1185">Reference proteome</keyword>
<evidence type="ECO:0000313" key="5">
    <source>
        <dbReference type="Proteomes" id="UP000799428"/>
    </source>
</evidence>
<dbReference type="Proteomes" id="UP000799428">
    <property type="component" value="Unassembled WGS sequence"/>
</dbReference>
<feature type="chain" id="PRO_5026166446" evidence="3">
    <location>
        <begin position="28"/>
        <end position="333"/>
    </location>
</feature>
<feature type="signal peptide" evidence="3">
    <location>
        <begin position="1"/>
        <end position="27"/>
    </location>
</feature>
<dbReference type="GO" id="GO:0016491">
    <property type="term" value="F:oxidoreductase activity"/>
    <property type="evidence" value="ECO:0007669"/>
    <property type="project" value="UniProtKB-KW"/>
</dbReference>
<evidence type="ECO:0000313" key="4">
    <source>
        <dbReference type="EMBL" id="KAF2707368.1"/>
    </source>
</evidence>
<dbReference type="AlphaFoldDB" id="A0A6G1K3I6"/>
<keyword evidence="2" id="KW-0560">Oxidoreductase</keyword>
<dbReference type="Gene3D" id="3.40.50.720">
    <property type="entry name" value="NAD(P)-binding Rossmann-like Domain"/>
    <property type="match status" value="1"/>
</dbReference>